<protein>
    <submittedName>
        <fullName evidence="2">Uncharacterized protein</fullName>
    </submittedName>
</protein>
<gene>
    <name evidence="2" type="ORF">AVDCRST_MAG47-193</name>
</gene>
<feature type="non-terminal residue" evidence="2">
    <location>
        <position position="1"/>
    </location>
</feature>
<feature type="non-terminal residue" evidence="2">
    <location>
        <position position="138"/>
    </location>
</feature>
<sequence length="138" mass="15060">DSRDARSVELERCGGRGRVVARDRARVRRSRYGDLRGRCRSDRGARPGRLRGAQPVADGGVRRDRRGHGHRHRASRQAVRRQGARPRDAAGVAALGTVRRAGRTSRLARVAGRRRAGGGHLGPLDGLPDLRRSRAAAV</sequence>
<feature type="region of interest" description="Disordered" evidence="1">
    <location>
        <begin position="37"/>
        <end position="89"/>
    </location>
</feature>
<proteinExistence type="predicted"/>
<evidence type="ECO:0000313" key="2">
    <source>
        <dbReference type="EMBL" id="CAA9361165.1"/>
    </source>
</evidence>
<feature type="region of interest" description="Disordered" evidence="1">
    <location>
        <begin position="102"/>
        <end position="138"/>
    </location>
</feature>
<dbReference type="EMBL" id="CADCUK010000015">
    <property type="protein sequence ID" value="CAA9361165.1"/>
    <property type="molecule type" value="Genomic_DNA"/>
</dbReference>
<feature type="compositionally biased region" description="Basic residues" evidence="1">
    <location>
        <begin position="63"/>
        <end position="84"/>
    </location>
</feature>
<dbReference type="AlphaFoldDB" id="A0A6J4MM09"/>
<reference evidence="2" key="1">
    <citation type="submission" date="2020-02" db="EMBL/GenBank/DDBJ databases">
        <authorList>
            <person name="Meier V. D."/>
        </authorList>
    </citation>
    <scope>NUCLEOTIDE SEQUENCE</scope>
    <source>
        <strain evidence="2">AVDCRST_MAG47</strain>
    </source>
</reference>
<name>A0A6J4MM09_9ACTN</name>
<organism evidence="2">
    <name type="scientific">uncultured Nocardioidaceae bacterium</name>
    <dbReference type="NCBI Taxonomy" id="253824"/>
    <lineage>
        <taxon>Bacteria</taxon>
        <taxon>Bacillati</taxon>
        <taxon>Actinomycetota</taxon>
        <taxon>Actinomycetes</taxon>
        <taxon>Propionibacteriales</taxon>
        <taxon>Nocardioidaceae</taxon>
        <taxon>environmental samples</taxon>
    </lineage>
</organism>
<evidence type="ECO:0000256" key="1">
    <source>
        <dbReference type="SAM" id="MobiDB-lite"/>
    </source>
</evidence>
<accession>A0A6J4MM09</accession>